<evidence type="ECO:0008006" key="3">
    <source>
        <dbReference type="Google" id="ProtNLM"/>
    </source>
</evidence>
<organism evidence="1 2">
    <name type="scientific">Molorchus minor</name>
    <dbReference type="NCBI Taxonomy" id="1323400"/>
    <lineage>
        <taxon>Eukaryota</taxon>
        <taxon>Metazoa</taxon>
        <taxon>Ecdysozoa</taxon>
        <taxon>Arthropoda</taxon>
        <taxon>Hexapoda</taxon>
        <taxon>Insecta</taxon>
        <taxon>Pterygota</taxon>
        <taxon>Neoptera</taxon>
        <taxon>Endopterygota</taxon>
        <taxon>Coleoptera</taxon>
        <taxon>Polyphaga</taxon>
        <taxon>Cucujiformia</taxon>
        <taxon>Chrysomeloidea</taxon>
        <taxon>Cerambycidae</taxon>
        <taxon>Lamiinae</taxon>
        <taxon>Monochamini</taxon>
        <taxon>Molorchus</taxon>
    </lineage>
</organism>
<dbReference type="SUPFAM" id="SSF53098">
    <property type="entry name" value="Ribonuclease H-like"/>
    <property type="match status" value="1"/>
</dbReference>
<evidence type="ECO:0000313" key="2">
    <source>
        <dbReference type="Proteomes" id="UP001162164"/>
    </source>
</evidence>
<dbReference type="InterPro" id="IPR036397">
    <property type="entry name" value="RNaseH_sf"/>
</dbReference>
<dbReference type="InterPro" id="IPR012337">
    <property type="entry name" value="RNaseH-like_sf"/>
</dbReference>
<name>A0ABQ9ISA8_9CUCU</name>
<dbReference type="EMBL" id="JAPWTJ010002955">
    <property type="protein sequence ID" value="KAJ8963848.1"/>
    <property type="molecule type" value="Genomic_DNA"/>
</dbReference>
<accession>A0ABQ9ISA8</accession>
<reference evidence="1" key="1">
    <citation type="journal article" date="2023" name="Insect Mol. Biol.">
        <title>Genome sequencing provides insights into the evolution of gene families encoding plant cell wall-degrading enzymes in longhorned beetles.</title>
        <authorList>
            <person name="Shin N.R."/>
            <person name="Okamura Y."/>
            <person name="Kirsch R."/>
            <person name="Pauchet Y."/>
        </authorList>
    </citation>
    <scope>NUCLEOTIDE SEQUENCE</scope>
    <source>
        <strain evidence="1">MMC_N1</strain>
    </source>
</reference>
<evidence type="ECO:0000313" key="1">
    <source>
        <dbReference type="EMBL" id="KAJ8963848.1"/>
    </source>
</evidence>
<comment type="caution">
    <text evidence="1">The sequence shown here is derived from an EMBL/GenBank/DDBJ whole genome shotgun (WGS) entry which is preliminary data.</text>
</comment>
<sequence length="103" mass="11424">MPPSFRPRCTLFWRAGWKTGKGLQKGQTIQICSDSRAALLAIESSKMKSRLVLECKKILNDLASRNKVILTGVQGNSCVRGNEEGDRLAREGQQCTLLGRSPY</sequence>
<protein>
    <recommendedName>
        <fullName evidence="3">RNase H type-1 domain-containing protein</fullName>
    </recommendedName>
</protein>
<keyword evidence="2" id="KW-1185">Reference proteome</keyword>
<gene>
    <name evidence="1" type="ORF">NQ317_006287</name>
</gene>
<proteinExistence type="predicted"/>
<dbReference type="Gene3D" id="3.30.420.10">
    <property type="entry name" value="Ribonuclease H-like superfamily/Ribonuclease H"/>
    <property type="match status" value="1"/>
</dbReference>
<dbReference type="Proteomes" id="UP001162164">
    <property type="component" value="Unassembled WGS sequence"/>
</dbReference>